<evidence type="ECO:0000313" key="2">
    <source>
        <dbReference type="EMBL" id="KAB3523020.1"/>
    </source>
</evidence>
<dbReference type="RefSeq" id="WP_151843839.1">
    <property type="nucleotide sequence ID" value="NZ_WBZJ01000001.1"/>
</dbReference>
<dbReference type="PANTHER" id="PTHR40082">
    <property type="entry name" value="BLR5956 PROTEIN"/>
    <property type="match status" value="1"/>
</dbReference>
<evidence type="ECO:0000259" key="1">
    <source>
        <dbReference type="Pfam" id="PF02602"/>
    </source>
</evidence>
<proteinExistence type="predicted"/>
<protein>
    <submittedName>
        <fullName evidence="2">Uroporphyrinogen-III synthase</fullName>
    </submittedName>
</protein>
<dbReference type="InterPro" id="IPR036108">
    <property type="entry name" value="4pyrrol_syn_uPrphyn_synt_sf"/>
</dbReference>
<accession>A0ABQ6VF16</accession>
<dbReference type="InterPro" id="IPR039793">
    <property type="entry name" value="UROS/Hem4"/>
</dbReference>
<dbReference type="Pfam" id="PF02602">
    <property type="entry name" value="HEM4"/>
    <property type="match status" value="1"/>
</dbReference>
<reference evidence="2 3" key="1">
    <citation type="submission" date="2019-10" db="EMBL/GenBank/DDBJ databases">
        <title>Corynebacterium sp novel species isolated from the respiratory tract of Marmot.</title>
        <authorList>
            <person name="Zhang G."/>
        </authorList>
    </citation>
    <scope>NUCLEOTIDE SEQUENCE [LARGE SCALE GENOMIC DNA]</scope>
    <source>
        <strain evidence="2 3">336</strain>
    </source>
</reference>
<dbReference type="CDD" id="cd06578">
    <property type="entry name" value="HemD"/>
    <property type="match status" value="1"/>
</dbReference>
<evidence type="ECO:0000313" key="3">
    <source>
        <dbReference type="Proteomes" id="UP000436181"/>
    </source>
</evidence>
<organism evidence="2 3">
    <name type="scientific">Corynebacterium zhongnanshanii</name>
    <dbReference type="NCBI Taxonomy" id="2768834"/>
    <lineage>
        <taxon>Bacteria</taxon>
        <taxon>Bacillati</taxon>
        <taxon>Actinomycetota</taxon>
        <taxon>Actinomycetes</taxon>
        <taxon>Mycobacteriales</taxon>
        <taxon>Corynebacteriaceae</taxon>
        <taxon>Corynebacterium</taxon>
    </lineage>
</organism>
<name>A0ABQ6VF16_9CORY</name>
<feature type="domain" description="Tetrapyrrole biosynthesis uroporphyrinogen III synthase" evidence="1">
    <location>
        <begin position="34"/>
        <end position="276"/>
    </location>
</feature>
<dbReference type="PANTHER" id="PTHR40082:SF1">
    <property type="entry name" value="BLR5956 PROTEIN"/>
    <property type="match status" value="1"/>
</dbReference>
<dbReference type="EMBL" id="WBZJ01000001">
    <property type="protein sequence ID" value="KAB3523020.1"/>
    <property type="molecule type" value="Genomic_DNA"/>
</dbReference>
<keyword evidence="3" id="KW-1185">Reference proteome</keyword>
<dbReference type="SUPFAM" id="SSF69618">
    <property type="entry name" value="HemD-like"/>
    <property type="match status" value="1"/>
</dbReference>
<gene>
    <name evidence="2" type="ORF">F8377_02335</name>
</gene>
<dbReference type="Gene3D" id="3.40.50.10090">
    <property type="match status" value="2"/>
</dbReference>
<dbReference type="InterPro" id="IPR003754">
    <property type="entry name" value="4pyrrol_synth_uPrphyn_synth"/>
</dbReference>
<dbReference type="Proteomes" id="UP000436181">
    <property type="component" value="Unassembled WGS sequence"/>
</dbReference>
<comment type="caution">
    <text evidence="2">The sequence shown here is derived from an EMBL/GenBank/DDBJ whole genome shotgun (WGS) entry which is preliminary data.</text>
</comment>
<sequence length="287" mass="31014">MNAPDTPSLQSSSPLSSTLQGRHFLLPVERRAEEFSESLARHGARTTIAAPLTVIPTTNDAELLHTTGTLANGGVDYVIVTTAIGFTSWLEALDAYPELQAALHRTLGSATILARGAKPTGAIVNAGYRPDFIAESETTADILEHLLARDLTGARIAIQHHGAGDENLERELKAAGATIHSIVTYRWDEPRDPEALERSLRQTADAEFDGVLFTSAPAVRHWIATAQRLQVWEVIRQLAVEGSVLFAAVGPVTAEPLQAEGITPLTPERFRLGALVKTVLAYYSPER</sequence>